<evidence type="ECO:0000313" key="4">
    <source>
        <dbReference type="Proteomes" id="UP001165283"/>
    </source>
</evidence>
<evidence type="ECO:0000313" key="3">
    <source>
        <dbReference type="EMBL" id="MCO1654621.1"/>
    </source>
</evidence>
<evidence type="ECO:0000256" key="1">
    <source>
        <dbReference type="SAM" id="MobiDB-lite"/>
    </source>
</evidence>
<sequence length="116" mass="12246">MSHDSPLPIPEFDHLPVGSVAHRIRTLDADGLSTLLDHEREHGDRVAVVQLLEQRLAALRSGEAEPSGGDPAGAQPEHAPPPAGMPAGDPGGKTDNNQPLRHGVAGQTPNRQVRAR</sequence>
<feature type="region of interest" description="Disordered" evidence="1">
    <location>
        <begin position="59"/>
        <end position="116"/>
    </location>
</feature>
<keyword evidence="4" id="KW-1185">Reference proteome</keyword>
<dbReference type="RefSeq" id="WP_252436232.1">
    <property type="nucleotide sequence ID" value="NZ_JAGSOV010000011.1"/>
</dbReference>
<reference evidence="3" key="1">
    <citation type="submission" date="2021-04" db="EMBL/GenBank/DDBJ databases">
        <title>Pseudonocardia sp. nov., isolated from sandy soil of mangrove forest.</title>
        <authorList>
            <person name="Zan Z."/>
            <person name="Huang R."/>
            <person name="Liu W."/>
        </authorList>
    </citation>
    <scope>NUCLEOTIDE SEQUENCE</scope>
    <source>
        <strain evidence="3">S2-4</strain>
    </source>
</reference>
<accession>A0ABT0ZV59</accession>
<dbReference type="EMBL" id="JAGSOV010000011">
    <property type="protein sequence ID" value="MCO1654621.1"/>
    <property type="molecule type" value="Genomic_DNA"/>
</dbReference>
<comment type="caution">
    <text evidence="3">The sequence shown here is derived from an EMBL/GenBank/DDBJ whole genome shotgun (WGS) entry which is preliminary data.</text>
</comment>
<feature type="domain" description="DUF8129" evidence="2">
    <location>
        <begin position="10"/>
        <end position="61"/>
    </location>
</feature>
<proteinExistence type="predicted"/>
<name>A0ABT0ZV59_9PSEU</name>
<dbReference type="Pfam" id="PF26450">
    <property type="entry name" value="DUF8129"/>
    <property type="match status" value="1"/>
</dbReference>
<organism evidence="3 4">
    <name type="scientific">Pseudonocardia humida</name>
    <dbReference type="NCBI Taxonomy" id="2800819"/>
    <lineage>
        <taxon>Bacteria</taxon>
        <taxon>Bacillati</taxon>
        <taxon>Actinomycetota</taxon>
        <taxon>Actinomycetes</taxon>
        <taxon>Pseudonocardiales</taxon>
        <taxon>Pseudonocardiaceae</taxon>
        <taxon>Pseudonocardia</taxon>
    </lineage>
</organism>
<gene>
    <name evidence="3" type="ORF">KDL28_06085</name>
</gene>
<feature type="compositionally biased region" description="Polar residues" evidence="1">
    <location>
        <begin position="107"/>
        <end position="116"/>
    </location>
</feature>
<dbReference type="InterPro" id="IPR058442">
    <property type="entry name" value="DUF8129"/>
</dbReference>
<protein>
    <recommendedName>
        <fullName evidence="2">DUF8129 domain-containing protein</fullName>
    </recommendedName>
</protein>
<evidence type="ECO:0000259" key="2">
    <source>
        <dbReference type="Pfam" id="PF26450"/>
    </source>
</evidence>
<dbReference type="Proteomes" id="UP001165283">
    <property type="component" value="Unassembled WGS sequence"/>
</dbReference>